<dbReference type="InterPro" id="IPR036477">
    <property type="entry name" value="Formyl_transf_N_sf"/>
</dbReference>
<dbReference type="InterPro" id="IPR011034">
    <property type="entry name" value="Formyl_transferase-like_C_sf"/>
</dbReference>
<reference evidence="3" key="1">
    <citation type="submission" date="2020-04" db="EMBL/GenBank/DDBJ databases">
        <authorList>
            <person name="Zhang T."/>
        </authorList>
    </citation>
    <scope>NUCLEOTIDE SEQUENCE</scope>
    <source>
        <strain evidence="3">HKST-UBA01</strain>
    </source>
</reference>
<dbReference type="InterPro" id="IPR005793">
    <property type="entry name" value="Formyl_trans_C"/>
</dbReference>
<evidence type="ECO:0000313" key="4">
    <source>
        <dbReference type="Proteomes" id="UP000701698"/>
    </source>
</evidence>
<gene>
    <name evidence="3" type="ORF">KC571_01985</name>
</gene>
<dbReference type="GO" id="GO:0005829">
    <property type="term" value="C:cytosol"/>
    <property type="evidence" value="ECO:0007669"/>
    <property type="project" value="TreeGrafter"/>
</dbReference>
<feature type="domain" description="Formyl transferase N-terminal" evidence="1">
    <location>
        <begin position="59"/>
        <end position="174"/>
    </location>
</feature>
<evidence type="ECO:0000259" key="1">
    <source>
        <dbReference type="Pfam" id="PF00551"/>
    </source>
</evidence>
<dbReference type="Proteomes" id="UP000701698">
    <property type="component" value="Unassembled WGS sequence"/>
</dbReference>
<reference evidence="3" key="2">
    <citation type="journal article" date="2021" name="Microbiome">
        <title>Successional dynamics and alternative stable states in a saline activated sludge microbial community over 9 years.</title>
        <authorList>
            <person name="Wang Y."/>
            <person name="Ye J."/>
            <person name="Ju F."/>
            <person name="Liu L."/>
            <person name="Boyd J.A."/>
            <person name="Deng Y."/>
            <person name="Parks D.H."/>
            <person name="Jiang X."/>
            <person name="Yin X."/>
            <person name="Woodcroft B.J."/>
            <person name="Tyson G.W."/>
            <person name="Hugenholtz P."/>
            <person name="Polz M.F."/>
            <person name="Zhang T."/>
        </authorList>
    </citation>
    <scope>NUCLEOTIDE SEQUENCE</scope>
    <source>
        <strain evidence="3">HKST-UBA01</strain>
    </source>
</reference>
<dbReference type="Gene3D" id="3.40.50.12230">
    <property type="match status" value="1"/>
</dbReference>
<dbReference type="GO" id="GO:0004479">
    <property type="term" value="F:methionyl-tRNA formyltransferase activity"/>
    <property type="evidence" value="ECO:0007669"/>
    <property type="project" value="TreeGrafter"/>
</dbReference>
<dbReference type="PANTHER" id="PTHR11138:SF5">
    <property type="entry name" value="METHIONYL-TRNA FORMYLTRANSFERASE, MITOCHONDRIAL"/>
    <property type="match status" value="1"/>
</dbReference>
<evidence type="ECO:0000259" key="2">
    <source>
        <dbReference type="Pfam" id="PF02911"/>
    </source>
</evidence>
<accession>A0A955RQ23</accession>
<name>A0A955RQ23_UNCKA</name>
<evidence type="ECO:0008006" key="5">
    <source>
        <dbReference type="Google" id="ProtNLM"/>
    </source>
</evidence>
<dbReference type="SUPFAM" id="SSF53328">
    <property type="entry name" value="Formyltransferase"/>
    <property type="match status" value="1"/>
</dbReference>
<dbReference type="AlphaFoldDB" id="A0A955RQ23"/>
<dbReference type="Pfam" id="PF02911">
    <property type="entry name" value="Formyl_trans_C"/>
    <property type="match status" value="1"/>
</dbReference>
<comment type="caution">
    <text evidence="3">The sequence shown here is derived from an EMBL/GenBank/DDBJ whole genome shotgun (WGS) entry which is preliminary data.</text>
</comment>
<organism evidence="3 4">
    <name type="scientific">candidate division WWE3 bacterium</name>
    <dbReference type="NCBI Taxonomy" id="2053526"/>
    <lineage>
        <taxon>Bacteria</taxon>
        <taxon>Katanobacteria</taxon>
    </lineage>
</organism>
<dbReference type="Pfam" id="PF00551">
    <property type="entry name" value="Formyl_trans_N"/>
    <property type="match status" value="1"/>
</dbReference>
<dbReference type="SUPFAM" id="SSF50486">
    <property type="entry name" value="FMT C-terminal domain-like"/>
    <property type="match status" value="1"/>
</dbReference>
<sequence>MINIAFFGSSEYSTPVITALLIDSRFHLKFIVSKPGMTHYQTLLDGTETQLFMPENLKGENATQIKDQLIQQSIDLALVADYGLMIPNSMITTPPHAMVNIHFSDLPQLRGASPVQYTILQGKESATFTFLELIPQSEPEMDSGRILYKQNHSLSKTETTNQLYTLLFEEAAKVVGDVLSDYVEGKIELQEQNHNQATFTTPSGTFDRTTLIKKDDAYIAPSMDDMSIEQAIRAFSPWPNAWTYLSDLLIIAQRFDPSISQIRDKKDLQIRIQLLTAHLNESGSLVLDEVQADGKKAAAWKEFKNGYFA</sequence>
<evidence type="ECO:0000313" key="3">
    <source>
        <dbReference type="EMBL" id="MCA9390148.1"/>
    </source>
</evidence>
<dbReference type="PANTHER" id="PTHR11138">
    <property type="entry name" value="METHIONYL-TRNA FORMYLTRANSFERASE"/>
    <property type="match status" value="1"/>
</dbReference>
<protein>
    <recommendedName>
        <fullName evidence="5">Methionyl-tRNA formyltransferase</fullName>
    </recommendedName>
</protein>
<dbReference type="EMBL" id="JAGQKX010000038">
    <property type="protein sequence ID" value="MCA9390148.1"/>
    <property type="molecule type" value="Genomic_DNA"/>
</dbReference>
<proteinExistence type="predicted"/>
<dbReference type="InterPro" id="IPR002376">
    <property type="entry name" value="Formyl_transf_N"/>
</dbReference>
<feature type="domain" description="Formyl transferase C-terminal" evidence="2">
    <location>
        <begin position="212"/>
        <end position="307"/>
    </location>
</feature>